<evidence type="ECO:0000313" key="9">
    <source>
        <dbReference type="EMBL" id="MFD2235499.1"/>
    </source>
</evidence>
<protein>
    <recommendedName>
        <fullName evidence="8">Protein nucleotidyltransferase YdiU</fullName>
        <ecNumber evidence="8">2.7.7.-</ecNumber>
    </recommendedName>
    <alternativeName>
        <fullName evidence="8">Protein adenylyltransferase YdiU</fullName>
        <ecNumber evidence="8">2.7.7.108</ecNumber>
    </alternativeName>
    <alternativeName>
        <fullName evidence="8">Protein uridylyltransferase YdiU</fullName>
        <ecNumber evidence="8">2.7.7.-</ecNumber>
    </alternativeName>
</protein>
<comment type="similarity">
    <text evidence="1 8">Belongs to the SELO family.</text>
</comment>
<keyword evidence="2 8" id="KW-0808">Transferase</keyword>
<dbReference type="HAMAP" id="MF_00692">
    <property type="entry name" value="SelO"/>
    <property type="match status" value="1"/>
</dbReference>
<dbReference type="PANTHER" id="PTHR32057:SF14">
    <property type="entry name" value="PROTEIN ADENYLYLTRANSFERASE SELO, MITOCHONDRIAL"/>
    <property type="match status" value="1"/>
</dbReference>
<keyword evidence="8" id="KW-0464">Manganese</keyword>
<comment type="catalytic activity">
    <reaction evidence="8">
        <text>L-seryl-[protein] + UTP = O-(5'-uridylyl)-L-seryl-[protein] + diphosphate</text>
        <dbReference type="Rhea" id="RHEA:64604"/>
        <dbReference type="Rhea" id="RHEA-COMP:9863"/>
        <dbReference type="Rhea" id="RHEA-COMP:16635"/>
        <dbReference type="ChEBI" id="CHEBI:29999"/>
        <dbReference type="ChEBI" id="CHEBI:33019"/>
        <dbReference type="ChEBI" id="CHEBI:46398"/>
        <dbReference type="ChEBI" id="CHEBI:156051"/>
    </reaction>
</comment>
<evidence type="ECO:0000256" key="1">
    <source>
        <dbReference type="ARBA" id="ARBA00009747"/>
    </source>
</evidence>
<comment type="catalytic activity">
    <reaction evidence="8">
        <text>L-seryl-[protein] + ATP = 3-O-(5'-adenylyl)-L-seryl-[protein] + diphosphate</text>
        <dbReference type="Rhea" id="RHEA:58120"/>
        <dbReference type="Rhea" id="RHEA-COMP:9863"/>
        <dbReference type="Rhea" id="RHEA-COMP:15073"/>
        <dbReference type="ChEBI" id="CHEBI:29999"/>
        <dbReference type="ChEBI" id="CHEBI:30616"/>
        <dbReference type="ChEBI" id="CHEBI:33019"/>
        <dbReference type="ChEBI" id="CHEBI:142516"/>
        <dbReference type="EC" id="2.7.7.108"/>
    </reaction>
</comment>
<evidence type="ECO:0000256" key="7">
    <source>
        <dbReference type="ARBA" id="ARBA00022842"/>
    </source>
</evidence>
<comment type="catalytic activity">
    <reaction evidence="8">
        <text>L-threonyl-[protein] + ATP = 3-O-(5'-adenylyl)-L-threonyl-[protein] + diphosphate</text>
        <dbReference type="Rhea" id="RHEA:54292"/>
        <dbReference type="Rhea" id="RHEA-COMP:11060"/>
        <dbReference type="Rhea" id="RHEA-COMP:13847"/>
        <dbReference type="ChEBI" id="CHEBI:30013"/>
        <dbReference type="ChEBI" id="CHEBI:30616"/>
        <dbReference type="ChEBI" id="CHEBI:33019"/>
        <dbReference type="ChEBI" id="CHEBI:138113"/>
        <dbReference type="EC" id="2.7.7.108"/>
    </reaction>
</comment>
<evidence type="ECO:0000256" key="2">
    <source>
        <dbReference type="ARBA" id="ARBA00022679"/>
    </source>
</evidence>
<dbReference type="InterPro" id="IPR003846">
    <property type="entry name" value="SelO"/>
</dbReference>
<comment type="catalytic activity">
    <reaction evidence="8">
        <text>L-tyrosyl-[protein] + ATP = O-(5'-adenylyl)-L-tyrosyl-[protein] + diphosphate</text>
        <dbReference type="Rhea" id="RHEA:54288"/>
        <dbReference type="Rhea" id="RHEA-COMP:10136"/>
        <dbReference type="Rhea" id="RHEA-COMP:13846"/>
        <dbReference type="ChEBI" id="CHEBI:30616"/>
        <dbReference type="ChEBI" id="CHEBI:33019"/>
        <dbReference type="ChEBI" id="CHEBI:46858"/>
        <dbReference type="ChEBI" id="CHEBI:83624"/>
        <dbReference type="EC" id="2.7.7.108"/>
    </reaction>
</comment>
<feature type="active site" description="Proton acceptor" evidence="8">
    <location>
        <position position="250"/>
    </location>
</feature>
<feature type="binding site" evidence="8">
    <location>
        <position position="260"/>
    </location>
    <ligand>
        <name>Mg(2+)</name>
        <dbReference type="ChEBI" id="CHEBI:18420"/>
    </ligand>
</feature>
<feature type="binding site" evidence="8">
    <location>
        <position position="260"/>
    </location>
    <ligand>
        <name>ATP</name>
        <dbReference type="ChEBI" id="CHEBI:30616"/>
    </ligand>
</feature>
<feature type="binding site" evidence="8">
    <location>
        <position position="92"/>
    </location>
    <ligand>
        <name>ATP</name>
        <dbReference type="ChEBI" id="CHEBI:30616"/>
    </ligand>
</feature>
<feature type="binding site" evidence="8">
    <location>
        <position position="175"/>
    </location>
    <ligand>
        <name>ATP</name>
        <dbReference type="ChEBI" id="CHEBI:30616"/>
    </ligand>
</feature>
<dbReference type="PANTHER" id="PTHR32057">
    <property type="entry name" value="PROTEIN ADENYLYLTRANSFERASE SELO, MITOCHONDRIAL"/>
    <property type="match status" value="1"/>
</dbReference>
<feature type="binding site" evidence="8">
    <location>
        <position position="125"/>
    </location>
    <ligand>
        <name>ATP</name>
        <dbReference type="ChEBI" id="CHEBI:30616"/>
    </ligand>
</feature>
<keyword evidence="6 8" id="KW-0067">ATP-binding</keyword>
<dbReference type="EC" id="2.7.7.-" evidence="8"/>
<dbReference type="EC" id="2.7.7.108" evidence="8"/>
<comment type="catalytic activity">
    <reaction evidence="8">
        <text>L-histidyl-[protein] + UTP = N(tele)-(5'-uridylyl)-L-histidyl-[protein] + diphosphate</text>
        <dbReference type="Rhea" id="RHEA:83891"/>
        <dbReference type="Rhea" id="RHEA-COMP:9745"/>
        <dbReference type="Rhea" id="RHEA-COMP:20239"/>
        <dbReference type="ChEBI" id="CHEBI:29979"/>
        <dbReference type="ChEBI" id="CHEBI:33019"/>
        <dbReference type="ChEBI" id="CHEBI:46398"/>
        <dbReference type="ChEBI" id="CHEBI:233474"/>
    </reaction>
</comment>
<evidence type="ECO:0000256" key="6">
    <source>
        <dbReference type="ARBA" id="ARBA00022840"/>
    </source>
</evidence>
<organism evidence="9 10">
    <name type="scientific">Phaeospirillum tilakii</name>
    <dbReference type="NCBI Taxonomy" id="741673"/>
    <lineage>
        <taxon>Bacteria</taxon>
        <taxon>Pseudomonadati</taxon>
        <taxon>Pseudomonadota</taxon>
        <taxon>Alphaproteobacteria</taxon>
        <taxon>Rhodospirillales</taxon>
        <taxon>Rhodospirillaceae</taxon>
        <taxon>Phaeospirillum</taxon>
    </lineage>
</organism>
<dbReference type="EMBL" id="JBHUIY010000050">
    <property type="protein sequence ID" value="MFD2235499.1"/>
    <property type="molecule type" value="Genomic_DNA"/>
</dbReference>
<accession>A0ABW5CE12</accession>
<comment type="cofactor">
    <cofactor evidence="8">
        <name>Mg(2+)</name>
        <dbReference type="ChEBI" id="CHEBI:18420"/>
    </cofactor>
    <cofactor evidence="8">
        <name>Mn(2+)</name>
        <dbReference type="ChEBI" id="CHEBI:29035"/>
    </cofactor>
</comment>
<sequence length="465" mass="50087">MMPQPCWRFDNSYGRLPPTLYTRIGPSPVAAPRLVRFNHALAAELGLDPALGEAGEAAPLFAGNCLPEGAEPLAQAYAGHQFGFFNVLGDGRAILLGEHLRPDGGRVDLQLKGAGRTPYSRGGDGRAALGPMLREYLFGEAMHALGLPTTRALAVVTTGETVLRQTPLAGAILTRVAASHLRVGSFEYAARRGAAELRALLDYAVARHDPGLAGRDDLPWAFLAAVADRQADLVVGWMRVGFVHGVMNSDNMTISGETIDYGPCAFLDRYHPAMVFSSIDHGGRYAFGNQMACAQWNLARLAEALLPLDPDGLARAEAVIEGFGATVTARHRAMLGGKLGLAALQPGDEALIAELLDWMQRTGADYTNTFRALSDDPDPPLPQGWGERWRARAPVVDLMRRHNPAYIPRNQRVEDALAAAEAGDLAPFERLLAVLAEPYRTRPGLEAYQAPPPPEAPPHRTFCGT</sequence>
<feature type="binding site" evidence="8">
    <location>
        <position position="182"/>
    </location>
    <ligand>
        <name>ATP</name>
        <dbReference type="ChEBI" id="CHEBI:30616"/>
    </ligand>
</feature>
<comment type="function">
    <text evidence="8">Nucleotidyltransferase involved in the post-translational modification of proteins. It can catalyze the addition of adenosine monophosphate (AMP) or uridine monophosphate (UMP) to a protein, resulting in modifications known as AMPylation and UMPylation.</text>
</comment>
<proteinExistence type="inferred from homology"/>
<dbReference type="Pfam" id="PF02696">
    <property type="entry name" value="SelO"/>
    <property type="match status" value="1"/>
</dbReference>
<dbReference type="Proteomes" id="UP001597296">
    <property type="component" value="Unassembled WGS sequence"/>
</dbReference>
<keyword evidence="10" id="KW-1185">Reference proteome</keyword>
<feature type="binding site" evidence="8">
    <location>
        <position position="91"/>
    </location>
    <ligand>
        <name>ATP</name>
        <dbReference type="ChEBI" id="CHEBI:30616"/>
    </ligand>
</feature>
<keyword evidence="7 8" id="KW-0460">Magnesium</keyword>
<keyword evidence="3 8" id="KW-0548">Nucleotidyltransferase</keyword>
<evidence type="ECO:0000313" key="10">
    <source>
        <dbReference type="Proteomes" id="UP001597296"/>
    </source>
</evidence>
<evidence type="ECO:0000256" key="3">
    <source>
        <dbReference type="ARBA" id="ARBA00022695"/>
    </source>
</evidence>
<keyword evidence="4 8" id="KW-0479">Metal-binding</keyword>
<reference evidence="10" key="1">
    <citation type="journal article" date="2019" name="Int. J. Syst. Evol. Microbiol.">
        <title>The Global Catalogue of Microorganisms (GCM) 10K type strain sequencing project: providing services to taxonomists for standard genome sequencing and annotation.</title>
        <authorList>
            <consortium name="The Broad Institute Genomics Platform"/>
            <consortium name="The Broad Institute Genome Sequencing Center for Infectious Disease"/>
            <person name="Wu L."/>
            <person name="Ma J."/>
        </authorList>
    </citation>
    <scope>NUCLEOTIDE SEQUENCE [LARGE SCALE GENOMIC DNA]</scope>
    <source>
        <strain evidence="10">KCTC 15012</strain>
    </source>
</reference>
<feature type="binding site" evidence="8">
    <location>
        <position position="251"/>
    </location>
    <ligand>
        <name>Mg(2+)</name>
        <dbReference type="ChEBI" id="CHEBI:18420"/>
    </ligand>
</feature>
<evidence type="ECO:0000256" key="4">
    <source>
        <dbReference type="ARBA" id="ARBA00022723"/>
    </source>
</evidence>
<feature type="binding site" evidence="8">
    <location>
        <position position="124"/>
    </location>
    <ligand>
        <name>ATP</name>
        <dbReference type="ChEBI" id="CHEBI:30616"/>
    </ligand>
</feature>
<gene>
    <name evidence="8" type="primary">ydiU</name>
    <name evidence="8" type="synonym">selO</name>
    <name evidence="9" type="ORF">ACFSNB_16985</name>
</gene>
<feature type="binding site" evidence="8">
    <location>
        <position position="89"/>
    </location>
    <ligand>
        <name>ATP</name>
        <dbReference type="ChEBI" id="CHEBI:30616"/>
    </ligand>
</feature>
<comment type="catalytic activity">
    <reaction evidence="8">
        <text>L-tyrosyl-[protein] + UTP = O-(5'-uridylyl)-L-tyrosyl-[protein] + diphosphate</text>
        <dbReference type="Rhea" id="RHEA:83887"/>
        <dbReference type="Rhea" id="RHEA-COMP:10136"/>
        <dbReference type="Rhea" id="RHEA-COMP:20238"/>
        <dbReference type="ChEBI" id="CHEBI:33019"/>
        <dbReference type="ChEBI" id="CHEBI:46398"/>
        <dbReference type="ChEBI" id="CHEBI:46858"/>
        <dbReference type="ChEBI" id="CHEBI:90602"/>
    </reaction>
</comment>
<evidence type="ECO:0000256" key="5">
    <source>
        <dbReference type="ARBA" id="ARBA00022741"/>
    </source>
</evidence>
<feature type="binding site" evidence="8">
    <location>
        <position position="112"/>
    </location>
    <ligand>
        <name>ATP</name>
        <dbReference type="ChEBI" id="CHEBI:30616"/>
    </ligand>
</feature>
<name>A0ABW5CE12_9PROT</name>
<keyword evidence="5 8" id="KW-0547">Nucleotide-binding</keyword>
<dbReference type="NCBIfam" id="NF000658">
    <property type="entry name" value="PRK00029.1"/>
    <property type="match status" value="1"/>
</dbReference>
<comment type="caution">
    <text evidence="9">The sequence shown here is derived from an EMBL/GenBank/DDBJ whole genome shotgun (WGS) entry which is preliminary data.</text>
</comment>
<evidence type="ECO:0000256" key="8">
    <source>
        <dbReference type="HAMAP-Rule" id="MF_00692"/>
    </source>
</evidence>